<dbReference type="PANTHER" id="PTHR40517">
    <property type="entry name" value="METAL-DEPENDENT PHOSPHOHYDROLASE, HD SUPERFAMILY-RELATED"/>
    <property type="match status" value="1"/>
</dbReference>
<name>A0A832YXV4_9CREN</name>
<evidence type="ECO:0000313" key="3">
    <source>
        <dbReference type="Proteomes" id="UP000605805"/>
    </source>
</evidence>
<dbReference type="Gene3D" id="1.10.3210.10">
    <property type="entry name" value="Hypothetical protein af1432"/>
    <property type="match status" value="1"/>
</dbReference>
<dbReference type="AlphaFoldDB" id="A0A832YXV4"/>
<dbReference type="CDD" id="cd00077">
    <property type="entry name" value="HDc"/>
    <property type="match status" value="1"/>
</dbReference>
<comment type="caution">
    <text evidence="2">The sequence shown here is derived from an EMBL/GenBank/DDBJ whole genome shotgun (WGS) entry which is preliminary data.</text>
</comment>
<proteinExistence type="predicted"/>
<reference evidence="2" key="1">
    <citation type="journal article" date="2020" name="ISME J.">
        <title>Gammaproteobacteria mediating utilization of methyl-, sulfur- and petroleum organic compounds in deep ocean hydrothermal plumes.</title>
        <authorList>
            <person name="Zhou Z."/>
            <person name="Liu Y."/>
            <person name="Pan J."/>
            <person name="Cron B.R."/>
            <person name="Toner B.M."/>
            <person name="Anantharaman K."/>
            <person name="Breier J.A."/>
            <person name="Dick G.J."/>
            <person name="Li M."/>
        </authorList>
    </citation>
    <scope>NUCLEOTIDE SEQUENCE</scope>
    <source>
        <strain evidence="2">SZUA-1435</strain>
    </source>
</reference>
<dbReference type="Pfam" id="PF01966">
    <property type="entry name" value="HD"/>
    <property type="match status" value="1"/>
</dbReference>
<dbReference type="InterPro" id="IPR039967">
    <property type="entry name" value="MJ1020-like"/>
</dbReference>
<dbReference type="PANTHER" id="PTHR40517:SF1">
    <property type="entry name" value="METAL-DEPENDENT PHOSPHOHYDROLASE, HD SUPERFAMILY-RELATED"/>
    <property type="match status" value="1"/>
</dbReference>
<gene>
    <name evidence="2" type="ORF">EYH02_03425</name>
</gene>
<evidence type="ECO:0000313" key="2">
    <source>
        <dbReference type="EMBL" id="HIP57103.1"/>
    </source>
</evidence>
<organism evidence="2 3">
    <name type="scientific">Ignisphaera aggregans</name>
    <dbReference type="NCBI Taxonomy" id="334771"/>
    <lineage>
        <taxon>Archaea</taxon>
        <taxon>Thermoproteota</taxon>
        <taxon>Thermoprotei</taxon>
        <taxon>Desulfurococcales</taxon>
        <taxon>Desulfurococcaceae</taxon>
        <taxon>Ignisphaera</taxon>
    </lineage>
</organism>
<dbReference type="EMBL" id="DQTV01000064">
    <property type="protein sequence ID" value="HIP57103.1"/>
    <property type="molecule type" value="Genomic_DNA"/>
</dbReference>
<sequence length="262" mass="29483">MVVVSPQLLTKHVSSSPLLYRAYRIIEEDEEVSELIKMSNVMAVTRLKYNDHGIVHARIVAGVALELFELLLRAGRIPTTIRDGTVKTLDEAKLVILLAAYLHDIGNAVHRAYHEYIGALLAKDILNRLLPDILGFAGRRMLCIRQEVMHIIFATEYNTECLTMECGTVKIADGLDMSEGRARIPYRLGKLDMHAVSALSIKKVEIENGERPIKITVFMDDMAGLFQIEQVLMPKIRTSAIDDAIEVYISTADKVVKYYPKE</sequence>
<dbReference type="SUPFAM" id="SSF109604">
    <property type="entry name" value="HD-domain/PDEase-like"/>
    <property type="match status" value="1"/>
</dbReference>
<evidence type="ECO:0000259" key="1">
    <source>
        <dbReference type="SMART" id="SM00471"/>
    </source>
</evidence>
<dbReference type="InterPro" id="IPR003607">
    <property type="entry name" value="HD/PDEase_dom"/>
</dbReference>
<accession>A0A832YXV4</accession>
<protein>
    <submittedName>
        <fullName evidence="2">HD domain-containing protein</fullName>
    </submittedName>
</protein>
<dbReference type="SMART" id="SM00471">
    <property type="entry name" value="HDc"/>
    <property type="match status" value="1"/>
</dbReference>
<dbReference type="InterPro" id="IPR006674">
    <property type="entry name" value="HD_domain"/>
</dbReference>
<dbReference type="Proteomes" id="UP000605805">
    <property type="component" value="Unassembled WGS sequence"/>
</dbReference>
<feature type="domain" description="HD/PDEase" evidence="1">
    <location>
        <begin position="49"/>
        <end position="187"/>
    </location>
</feature>